<dbReference type="EMBL" id="MHMW01000028">
    <property type="protein sequence ID" value="OGZ33552.1"/>
    <property type="molecule type" value="Genomic_DNA"/>
</dbReference>
<dbReference type="Gene3D" id="2.40.320.10">
    <property type="entry name" value="Hypothetical Protein Pfu-838710-001"/>
    <property type="match status" value="1"/>
</dbReference>
<dbReference type="SUPFAM" id="SSF55154">
    <property type="entry name" value="CYTH-like phosphatases"/>
    <property type="match status" value="1"/>
</dbReference>
<dbReference type="CDD" id="cd07890">
    <property type="entry name" value="CYTH-like_AC_IV-like"/>
    <property type="match status" value="1"/>
</dbReference>
<dbReference type="PANTHER" id="PTHR21028:SF2">
    <property type="entry name" value="CYTH DOMAIN-CONTAINING PROTEIN"/>
    <property type="match status" value="1"/>
</dbReference>
<dbReference type="AlphaFoldDB" id="A0A1G2F6Z4"/>
<evidence type="ECO:0000313" key="3">
    <source>
        <dbReference type="Proteomes" id="UP000179099"/>
    </source>
</evidence>
<dbReference type="STRING" id="1801992.A2Y98_01295"/>
<evidence type="ECO:0000259" key="1">
    <source>
        <dbReference type="PROSITE" id="PS51707"/>
    </source>
</evidence>
<protein>
    <recommendedName>
        <fullName evidence="1">CYTH domain-containing protein</fullName>
    </recommendedName>
</protein>
<organism evidence="2 3">
    <name type="scientific">Candidatus Portnoybacteria bacterium RBG_19FT_COMBO_36_7</name>
    <dbReference type="NCBI Taxonomy" id="1801992"/>
    <lineage>
        <taxon>Bacteria</taxon>
        <taxon>Candidatus Portnoyibacteriota</taxon>
    </lineage>
</organism>
<accession>A0A1G2F6Z4</accession>
<sequence>MKNIELKVKINSIRGIAGLLKKLHAKHRGVLKQIDTYYNDKEGRLKIREVNGKYFEKIFYKRPDKESSKISFYTVSKIKKPQLQKEKSFLKKALGEKVIVEKQRELWILKNTRVHLDRVKHLGNFLELETEVEKAGKNAEREHKEIIDQLNLSKYKPFAKSYSDMLMN</sequence>
<comment type="caution">
    <text evidence="2">The sequence shown here is derived from an EMBL/GenBank/DDBJ whole genome shotgun (WGS) entry which is preliminary data.</text>
</comment>
<feature type="domain" description="CYTH" evidence="1">
    <location>
        <begin position="1"/>
        <end position="168"/>
    </location>
</feature>
<dbReference type="InterPro" id="IPR033469">
    <property type="entry name" value="CYTH-like_dom_sf"/>
</dbReference>
<dbReference type="InterPro" id="IPR023577">
    <property type="entry name" value="CYTH_domain"/>
</dbReference>
<gene>
    <name evidence="2" type="ORF">A2Y98_01295</name>
</gene>
<dbReference type="SMART" id="SM01118">
    <property type="entry name" value="CYTH"/>
    <property type="match status" value="1"/>
</dbReference>
<evidence type="ECO:0000313" key="2">
    <source>
        <dbReference type="EMBL" id="OGZ33552.1"/>
    </source>
</evidence>
<dbReference type="PANTHER" id="PTHR21028">
    <property type="entry name" value="SI:CH211-156B7.4"/>
    <property type="match status" value="1"/>
</dbReference>
<dbReference type="Proteomes" id="UP000179099">
    <property type="component" value="Unassembled WGS sequence"/>
</dbReference>
<proteinExistence type="predicted"/>
<reference evidence="2 3" key="1">
    <citation type="journal article" date="2016" name="Nat. Commun.">
        <title>Thousands of microbial genomes shed light on interconnected biogeochemical processes in an aquifer system.</title>
        <authorList>
            <person name="Anantharaman K."/>
            <person name="Brown C.T."/>
            <person name="Hug L.A."/>
            <person name="Sharon I."/>
            <person name="Castelle C.J."/>
            <person name="Probst A.J."/>
            <person name="Thomas B.C."/>
            <person name="Singh A."/>
            <person name="Wilkins M.J."/>
            <person name="Karaoz U."/>
            <person name="Brodie E.L."/>
            <person name="Williams K.H."/>
            <person name="Hubbard S.S."/>
            <person name="Banfield J.F."/>
        </authorList>
    </citation>
    <scope>NUCLEOTIDE SEQUENCE [LARGE SCALE GENOMIC DNA]</scope>
</reference>
<dbReference type="Pfam" id="PF01928">
    <property type="entry name" value="CYTH"/>
    <property type="match status" value="1"/>
</dbReference>
<dbReference type="InterPro" id="IPR008173">
    <property type="entry name" value="Adenylyl_cyclase_CyaB"/>
</dbReference>
<dbReference type="PROSITE" id="PS51707">
    <property type="entry name" value="CYTH"/>
    <property type="match status" value="1"/>
</dbReference>
<name>A0A1G2F6Z4_9BACT</name>